<evidence type="ECO:0000256" key="8">
    <source>
        <dbReference type="ARBA" id="ARBA00023054"/>
    </source>
</evidence>
<evidence type="ECO:0000256" key="5">
    <source>
        <dbReference type="ARBA" id="ARBA00022723"/>
    </source>
</evidence>
<dbReference type="PROSITE" id="PS50004">
    <property type="entry name" value="C2"/>
    <property type="match status" value="1"/>
</dbReference>
<dbReference type="PANTHER" id="PTHR46006">
    <property type="entry name" value="RHO GUANINE NUCLEOTIDE EXCHANGE FACTOR AT 64C, ISOFORM A"/>
    <property type="match status" value="1"/>
</dbReference>
<dbReference type="Gene3D" id="2.60.40.150">
    <property type="entry name" value="C2 domain"/>
    <property type="match status" value="1"/>
</dbReference>
<dbReference type="SMART" id="SM00027">
    <property type="entry name" value="EH"/>
    <property type="match status" value="2"/>
</dbReference>
<feature type="domain" description="SH3" evidence="12">
    <location>
        <begin position="718"/>
        <end position="779"/>
    </location>
</feature>
<dbReference type="InterPro" id="IPR035738">
    <property type="entry name" value="Intersectin-2_SH3_2"/>
</dbReference>
<dbReference type="FunFam" id="1.10.238.10:FF:000046">
    <property type="entry name" value="intersectin-1 isoform X2"/>
    <property type="match status" value="1"/>
</dbReference>
<evidence type="ECO:0000259" key="14">
    <source>
        <dbReference type="PROSITE" id="PS50004"/>
    </source>
</evidence>
<feature type="domain" description="SH3" evidence="12">
    <location>
        <begin position="856"/>
        <end position="914"/>
    </location>
</feature>
<evidence type="ECO:0000259" key="12">
    <source>
        <dbReference type="PROSITE" id="PS50002"/>
    </source>
</evidence>
<protein>
    <submittedName>
        <fullName evidence="18">Intersectin 2</fullName>
    </submittedName>
</protein>
<dbReference type="InterPro" id="IPR018247">
    <property type="entry name" value="EF_Hand_1_Ca_BS"/>
</dbReference>
<feature type="region of interest" description="Disordered" evidence="11">
    <location>
        <begin position="220"/>
        <end position="239"/>
    </location>
</feature>
<dbReference type="PROSITE" id="PS50010">
    <property type="entry name" value="DH_2"/>
    <property type="match status" value="1"/>
</dbReference>
<feature type="domain" description="EH" evidence="16">
    <location>
        <begin position="22"/>
        <end position="110"/>
    </location>
</feature>
<dbReference type="Proteomes" id="UP000527355">
    <property type="component" value="Unassembled WGS sequence"/>
</dbReference>
<sequence length="1655" mass="188643">MMAQFPTAMNGGPNMWAITSEERTKHDKQFDNLKPAGGYITGDQARTFFLQSGLPAPVLAEIWALSDLNKDGKMDQQEFSIAMKLIKLKLQGQQLPVVLPPIMKQPPMFSPLISARFGMGSMPNLSIPQPLPPVAPIATALSPATSGTTLPPLMMPAPLVPSVSTSSLPNGTASLIQPLSIPYSSATLPHTSSYSMMMGGFGGASIQKAQSLIDLGSSSSTSSTASLSGNSPKIGTTEWAVPQPSRLKYRQKFNSLDKSMSGYLSGFQARNALLQSNLSQTQLATIWSLADIDGDGQLKAEEFILAMHLTDMAKAGQPLPLTLPPELVPPSFRGGKQIDSINGTLPSYQKIQEEEPQKKLPVTFEDKRKANYERGNMELEKRRQALMEQQQREAERKAQKEKEEWERKQRELQEQEWKKQLELEKRLEKQRELERQREEERRKEIERREAAKQELERQRRLEWERIRRQELLNQRNREQEEIVRLNSKKKSLHLELEALNGKHQQISGRLQDVRLRKQTQKTELEVLDKQCDLEIMEIKQLQQELQEYQNKLIYLVPEKQLLNERIKNIQLGNTPDLGMSLLHKKSLEKEELCQRLKEQLDALEKETASKLSEMDSFNSQLKELRKSYNTQQLALEQLHKIKHNKLKEIERKRSELIQKKKQEDEAVRKAKQGKENLWRENLRKEEEEKQKRLQEEKTQEKVQEEEKKTEEKRCEPASELVNYRALYHFEARSHDEMSFNSGDIIQVDEKTTGEPGWLYGSFQGKFGWFPCNYVEKMPSSEKSVSPKKAILPPTVSLSATSTSESLSSNQPASVTDYQNVSFSNLTVNTSWQKKSAFTRTVSPGSVSPIHGQGQVVENLKAQALCSWTAKKDNHLNFSKHDVITVLEQQENWWFGEVHGGRGWFPKSYVKIIPGSEVRREEPEALYAAVNKKPTSAAYTVGEEYIALYPYSSVEPGDLTFSEGEEILVTQKDGEWWTGSIGDRTGIFPSNYVKPKDQESFGSASKSGASNKKPEIAQVTSAYVASGSEQLSLAPGQLILILKKNASGWWQGELQARGKKRQKGWFPASHVKLLGPSSERTTPAFHPVCQVIAMYDYAANNEDELNFSKGQLINVLNKDDPDWWQGEINGVTGLFPSNYVKMTTDSDPSQQWCADLQTLDTMQPMERKRQGYIHELIQTEERYVDDLQLVVEVFQKRMAESGSLTEGEMTLIFVNWKELIMSNTKLLKALRVRKKTGGEKMPVQMIGDILAAELSHMQAYIRFCSCQLNGAALLQQKTDEDTDFKEFLKKLASDPRCKGMPLSSFLLKPMQRITRYPLLIRSILENTPESHVDHSSLKLALERAEELCSQVNEGVREKENSDRLEWIQTHIQCEGLAEQLIFNSLTNCLGPRKLLHSGKLHKTKSNKELHGFLFNDFLLLTHLVKQFAVSSGAEKLFSSKSNAQFKMYKMPIFLNEVLVKLPTDPSSEEPVFHISHIDRVYTLRTDNINERTAWVQKIKAASEQYIDTEKKKRERAYQARSQKTSGIGRLMVHVIEATELKACKPNGKSNPYCEISMGSQSYTTRTLQDTLNPKWNFNCQFFIKDLHQDVLCLTMFDRDQFSPDDFLGRTEIPVAKIRTEQESKGPTTRRLLLHEVPTGEVWVRFDLQLFEQKTLL</sequence>
<dbReference type="GO" id="GO:0005737">
    <property type="term" value="C:cytoplasm"/>
    <property type="evidence" value="ECO:0007669"/>
    <property type="project" value="UniProtKB-SubCell"/>
</dbReference>
<keyword evidence="8 10" id="KW-0175">Coiled coil</keyword>
<dbReference type="GO" id="GO:0035025">
    <property type="term" value="P:positive regulation of Rho protein signal transduction"/>
    <property type="evidence" value="ECO:0007669"/>
    <property type="project" value="TreeGrafter"/>
</dbReference>
<dbReference type="InterPro" id="IPR001849">
    <property type="entry name" value="PH_domain"/>
</dbReference>
<dbReference type="InterPro" id="IPR000261">
    <property type="entry name" value="EH_dom"/>
</dbReference>
<dbReference type="FunFam" id="2.30.30.40:FF:000024">
    <property type="entry name" value="Intersectin 1"/>
    <property type="match status" value="1"/>
</dbReference>
<dbReference type="PROSITE" id="PS50031">
    <property type="entry name" value="EH"/>
    <property type="match status" value="2"/>
</dbReference>
<dbReference type="GO" id="GO:0005509">
    <property type="term" value="F:calcium ion binding"/>
    <property type="evidence" value="ECO:0007669"/>
    <property type="project" value="InterPro"/>
</dbReference>
<keyword evidence="7" id="KW-0106">Calcium</keyword>
<keyword evidence="6" id="KW-0677">Repeat</keyword>
<evidence type="ECO:0000259" key="16">
    <source>
        <dbReference type="PROSITE" id="PS50031"/>
    </source>
</evidence>
<dbReference type="InterPro" id="IPR035740">
    <property type="entry name" value="Intersectin-2_SH3_4"/>
</dbReference>
<dbReference type="Pfam" id="PF00018">
    <property type="entry name" value="SH3_1"/>
    <property type="match status" value="1"/>
</dbReference>
<name>A0A7J7U4W1_MYOMY</name>
<dbReference type="FunFam" id="1.20.900.10:FF:000011">
    <property type="entry name" value="Intersectin 1"/>
    <property type="match status" value="1"/>
</dbReference>
<comment type="subcellular location">
    <subcellularLocation>
        <location evidence="1">Cytoplasm</location>
    </subcellularLocation>
</comment>
<dbReference type="Pfam" id="PF14604">
    <property type="entry name" value="SH3_9"/>
    <property type="match status" value="2"/>
</dbReference>
<dbReference type="SMART" id="SM00325">
    <property type="entry name" value="RhoGEF"/>
    <property type="match status" value="1"/>
</dbReference>
<keyword evidence="2 9" id="KW-0728">SH3 domain</keyword>
<dbReference type="SMART" id="SM00054">
    <property type="entry name" value="EFh"/>
    <property type="match status" value="2"/>
</dbReference>
<dbReference type="InterPro" id="IPR011993">
    <property type="entry name" value="PH-like_dom_sf"/>
</dbReference>
<dbReference type="Gene3D" id="2.30.30.40">
    <property type="entry name" value="SH3 Domains"/>
    <property type="match status" value="5"/>
</dbReference>
<evidence type="ECO:0000256" key="1">
    <source>
        <dbReference type="ARBA" id="ARBA00004496"/>
    </source>
</evidence>
<reference evidence="18 19" key="1">
    <citation type="journal article" date="2020" name="Nature">
        <title>Six reference-quality genomes reveal evolution of bat adaptations.</title>
        <authorList>
            <person name="Jebb D."/>
            <person name="Huang Z."/>
            <person name="Pippel M."/>
            <person name="Hughes G.M."/>
            <person name="Lavrichenko K."/>
            <person name="Devanna P."/>
            <person name="Winkler S."/>
            <person name="Jermiin L.S."/>
            <person name="Skirmuntt E.C."/>
            <person name="Katzourakis A."/>
            <person name="Burkitt-Gray L."/>
            <person name="Ray D.A."/>
            <person name="Sullivan K.A.M."/>
            <person name="Roscito J.G."/>
            <person name="Kirilenko B.M."/>
            <person name="Davalos L.M."/>
            <person name="Corthals A.P."/>
            <person name="Power M.L."/>
            <person name="Jones G."/>
            <person name="Ransome R.D."/>
            <person name="Dechmann D.K.N."/>
            <person name="Locatelli A.G."/>
            <person name="Puechmaille S.J."/>
            <person name="Fedrigo O."/>
            <person name="Jarvis E.D."/>
            <person name="Hiller M."/>
            <person name="Vernes S.C."/>
            <person name="Myers E.W."/>
            <person name="Teeling E.C."/>
        </authorList>
    </citation>
    <scope>NUCLEOTIDE SEQUENCE [LARGE SCALE GENOMIC DNA]</scope>
    <source>
        <strain evidence="18">MMyoMyo1</strain>
        <tissue evidence="18">Flight muscle</tissue>
    </source>
</reference>
<keyword evidence="19" id="KW-1185">Reference proteome</keyword>
<feature type="domain" description="SH3" evidence="12">
    <location>
        <begin position="939"/>
        <end position="997"/>
    </location>
</feature>
<feature type="region of interest" description="Disordered" evidence="11">
    <location>
        <begin position="352"/>
        <end position="379"/>
    </location>
</feature>
<dbReference type="Pfam" id="PF16652">
    <property type="entry name" value="PH_13"/>
    <property type="match status" value="1"/>
</dbReference>
<evidence type="ECO:0000256" key="2">
    <source>
        <dbReference type="ARBA" id="ARBA00022443"/>
    </source>
</evidence>
<evidence type="ECO:0000256" key="4">
    <source>
        <dbReference type="ARBA" id="ARBA00022583"/>
    </source>
</evidence>
<dbReference type="Pfam" id="PF00621">
    <property type="entry name" value="RhoGEF"/>
    <property type="match status" value="1"/>
</dbReference>
<evidence type="ECO:0000259" key="15">
    <source>
        <dbReference type="PROSITE" id="PS50010"/>
    </source>
</evidence>
<feature type="domain" description="EF-hand" evidence="17">
    <location>
        <begin position="54"/>
        <end position="89"/>
    </location>
</feature>
<dbReference type="SUPFAM" id="SSF50044">
    <property type="entry name" value="SH3-domain"/>
    <property type="match status" value="5"/>
</dbReference>
<dbReference type="VEuPathDB" id="HostDB:GeneID_118669226"/>
<dbReference type="SUPFAM" id="SSF48065">
    <property type="entry name" value="DBL homology domain (DH-domain)"/>
    <property type="match status" value="1"/>
</dbReference>
<dbReference type="InterPro" id="IPR051480">
    <property type="entry name" value="Endocytic_GEF_Adapter"/>
</dbReference>
<dbReference type="PRINTS" id="PR00499">
    <property type="entry name" value="P67PHOX"/>
</dbReference>
<evidence type="ECO:0000313" key="18">
    <source>
        <dbReference type="EMBL" id="KAF6307977.1"/>
    </source>
</evidence>
<dbReference type="PRINTS" id="PR00452">
    <property type="entry name" value="SH3DOMAIN"/>
</dbReference>
<evidence type="ECO:0000313" key="19">
    <source>
        <dbReference type="Proteomes" id="UP000527355"/>
    </source>
</evidence>
<evidence type="ECO:0000256" key="9">
    <source>
        <dbReference type="PROSITE-ProRule" id="PRU00192"/>
    </source>
</evidence>
<dbReference type="PROSITE" id="PS50222">
    <property type="entry name" value="EF_HAND_2"/>
    <property type="match status" value="2"/>
</dbReference>
<accession>A0A7J7U4W1</accession>
<dbReference type="InterPro" id="IPR035737">
    <property type="entry name" value="Intersectin-2_SH3_1"/>
</dbReference>
<feature type="coiled-coil region" evidence="10">
    <location>
        <begin position="586"/>
        <end position="613"/>
    </location>
</feature>
<dbReference type="EMBL" id="JABWUV010000014">
    <property type="protein sequence ID" value="KAF6307977.1"/>
    <property type="molecule type" value="Genomic_DNA"/>
</dbReference>
<proteinExistence type="predicted"/>
<dbReference type="SMART" id="SM00233">
    <property type="entry name" value="PH"/>
    <property type="match status" value="1"/>
</dbReference>
<dbReference type="InterPro" id="IPR035739">
    <property type="entry name" value="Intersectin-2_SH3_3"/>
</dbReference>
<dbReference type="Gene3D" id="1.20.900.10">
    <property type="entry name" value="Dbl homology (DH) domain"/>
    <property type="match status" value="1"/>
</dbReference>
<dbReference type="PROSITE" id="PS00018">
    <property type="entry name" value="EF_HAND_1"/>
    <property type="match status" value="1"/>
</dbReference>
<feature type="domain" description="PH" evidence="13">
    <location>
        <begin position="1392"/>
        <end position="1502"/>
    </location>
</feature>
<dbReference type="GO" id="GO:0006897">
    <property type="term" value="P:endocytosis"/>
    <property type="evidence" value="ECO:0007669"/>
    <property type="project" value="UniProtKB-KW"/>
</dbReference>
<feature type="domain" description="DH" evidence="15">
    <location>
        <begin position="1167"/>
        <end position="1353"/>
    </location>
</feature>
<dbReference type="SUPFAM" id="SSF47473">
    <property type="entry name" value="EF-hand"/>
    <property type="match status" value="2"/>
</dbReference>
<dbReference type="InterPro" id="IPR011992">
    <property type="entry name" value="EF-hand-dom_pair"/>
</dbReference>
<dbReference type="CDD" id="cd13264">
    <property type="entry name" value="PH_ITSN"/>
    <property type="match status" value="1"/>
</dbReference>
<evidence type="ECO:0000256" key="7">
    <source>
        <dbReference type="ARBA" id="ARBA00022837"/>
    </source>
</evidence>
<evidence type="ECO:0000256" key="3">
    <source>
        <dbReference type="ARBA" id="ARBA00022490"/>
    </source>
</evidence>
<dbReference type="InterPro" id="IPR002048">
    <property type="entry name" value="EF_hand_dom"/>
</dbReference>
<keyword evidence="5" id="KW-0479">Metal-binding</keyword>
<dbReference type="FunFam" id="2.30.30.40:FF:000041">
    <property type="entry name" value="Intersectin 1"/>
    <property type="match status" value="1"/>
</dbReference>
<evidence type="ECO:0000259" key="13">
    <source>
        <dbReference type="PROSITE" id="PS50003"/>
    </source>
</evidence>
<dbReference type="CDD" id="cd11988">
    <property type="entry name" value="SH3_Intersectin2_1"/>
    <property type="match status" value="1"/>
</dbReference>
<evidence type="ECO:0000256" key="6">
    <source>
        <dbReference type="ARBA" id="ARBA00022737"/>
    </source>
</evidence>
<dbReference type="InterPro" id="IPR036028">
    <property type="entry name" value="SH3-like_dom_sf"/>
</dbReference>
<feature type="domain" description="SH3" evidence="12">
    <location>
        <begin position="1085"/>
        <end position="1144"/>
    </location>
</feature>
<dbReference type="PANTHER" id="PTHR46006:SF6">
    <property type="entry name" value="INTERSECTIN-2 ISOFORM X1"/>
    <property type="match status" value="1"/>
</dbReference>
<dbReference type="CDD" id="cd00160">
    <property type="entry name" value="RhoGEF"/>
    <property type="match status" value="1"/>
</dbReference>
<keyword evidence="3" id="KW-0963">Cytoplasm</keyword>
<dbReference type="FunFam" id="2.30.29.30:FF:000069">
    <property type="entry name" value="Intersectin 1"/>
    <property type="match status" value="1"/>
</dbReference>
<dbReference type="CDD" id="cd00052">
    <property type="entry name" value="EH"/>
    <property type="match status" value="2"/>
</dbReference>
<dbReference type="InterPro" id="IPR001452">
    <property type="entry name" value="SH3_domain"/>
</dbReference>
<dbReference type="InterPro" id="IPR035741">
    <property type="entry name" value="Intersectin-2_SH3_5"/>
</dbReference>
<feature type="region of interest" description="Disordered" evidence="11">
    <location>
        <begin position="660"/>
        <end position="710"/>
    </location>
</feature>
<dbReference type="CDD" id="cd08375">
    <property type="entry name" value="C2_Intersectin"/>
    <property type="match status" value="1"/>
</dbReference>
<feature type="domain" description="EF-hand" evidence="17">
    <location>
        <begin position="278"/>
        <end position="313"/>
    </location>
</feature>
<dbReference type="GO" id="GO:0005085">
    <property type="term" value="F:guanyl-nucleotide exchange factor activity"/>
    <property type="evidence" value="ECO:0007669"/>
    <property type="project" value="InterPro"/>
</dbReference>
<dbReference type="Gene3D" id="1.10.238.10">
    <property type="entry name" value="EF-hand"/>
    <property type="match status" value="2"/>
</dbReference>
<dbReference type="PROSITE" id="PS50002">
    <property type="entry name" value="SH3"/>
    <property type="match status" value="5"/>
</dbReference>
<dbReference type="CDD" id="cd11996">
    <property type="entry name" value="SH3_Intersectin2_5"/>
    <property type="match status" value="1"/>
</dbReference>
<dbReference type="Pfam" id="PF00168">
    <property type="entry name" value="C2"/>
    <property type="match status" value="1"/>
</dbReference>
<evidence type="ECO:0000256" key="10">
    <source>
        <dbReference type="SAM" id="Coils"/>
    </source>
</evidence>
<organism evidence="18 19">
    <name type="scientific">Myotis myotis</name>
    <name type="common">Greater mouse-eared bat</name>
    <name type="synonym">Vespertilio myotis</name>
    <dbReference type="NCBI Taxonomy" id="51298"/>
    <lineage>
        <taxon>Eukaryota</taxon>
        <taxon>Metazoa</taxon>
        <taxon>Chordata</taxon>
        <taxon>Craniata</taxon>
        <taxon>Vertebrata</taxon>
        <taxon>Euteleostomi</taxon>
        <taxon>Mammalia</taxon>
        <taxon>Eutheria</taxon>
        <taxon>Laurasiatheria</taxon>
        <taxon>Chiroptera</taxon>
        <taxon>Yangochiroptera</taxon>
        <taxon>Vespertilionidae</taxon>
        <taxon>Myotis</taxon>
    </lineage>
</organism>
<dbReference type="CDD" id="cd11994">
    <property type="entry name" value="SH3_Intersectin2_4"/>
    <property type="match status" value="1"/>
</dbReference>
<dbReference type="Pfam" id="PF07653">
    <property type="entry name" value="SH3_2"/>
    <property type="match status" value="2"/>
</dbReference>
<dbReference type="FunFam" id="1.10.238.10:FF:000055">
    <property type="entry name" value="Intersectin-1 isoform 1"/>
    <property type="match status" value="1"/>
</dbReference>
<dbReference type="InterPro" id="IPR035892">
    <property type="entry name" value="C2_domain_sf"/>
</dbReference>
<feature type="compositionally biased region" description="Low complexity" evidence="11">
    <location>
        <begin position="220"/>
        <end position="231"/>
    </location>
</feature>
<dbReference type="CDD" id="cd11992">
    <property type="entry name" value="SH3_Intersectin2_3"/>
    <property type="match status" value="1"/>
</dbReference>
<evidence type="ECO:0000259" key="17">
    <source>
        <dbReference type="PROSITE" id="PS50222"/>
    </source>
</evidence>
<dbReference type="SUPFAM" id="SSF50729">
    <property type="entry name" value="PH domain-like"/>
    <property type="match status" value="1"/>
</dbReference>
<keyword evidence="4" id="KW-0254">Endocytosis</keyword>
<evidence type="ECO:0000256" key="11">
    <source>
        <dbReference type="SAM" id="MobiDB-lite"/>
    </source>
</evidence>
<comment type="caution">
    <text evidence="18">The sequence shown here is derived from an EMBL/GenBank/DDBJ whole genome shotgun (WGS) entry which is preliminary data.</text>
</comment>
<dbReference type="CDD" id="cd11990">
    <property type="entry name" value="SH3_Intersectin2_2"/>
    <property type="match status" value="1"/>
</dbReference>
<dbReference type="InterPro" id="IPR000008">
    <property type="entry name" value="C2_dom"/>
</dbReference>
<dbReference type="SMART" id="SM00326">
    <property type="entry name" value="SH3"/>
    <property type="match status" value="5"/>
</dbReference>
<feature type="domain" description="SH3" evidence="12">
    <location>
        <begin position="1011"/>
        <end position="1075"/>
    </location>
</feature>
<dbReference type="Gene3D" id="2.30.29.30">
    <property type="entry name" value="Pleckstrin-homology domain (PH domain)/Phosphotyrosine-binding domain (PTB)"/>
    <property type="match status" value="1"/>
</dbReference>
<dbReference type="InterPro" id="IPR035899">
    <property type="entry name" value="DBL_dom_sf"/>
</dbReference>
<dbReference type="InterPro" id="IPR000219">
    <property type="entry name" value="DH_dom"/>
</dbReference>
<dbReference type="SUPFAM" id="SSF49562">
    <property type="entry name" value="C2 domain (Calcium/lipid-binding domain, CaLB)"/>
    <property type="match status" value="1"/>
</dbReference>
<dbReference type="FunFam" id="2.60.40.150:FF:000029">
    <property type="entry name" value="Intersectin 1"/>
    <property type="match status" value="1"/>
</dbReference>
<gene>
    <name evidence="18" type="ORF">mMyoMyo1_007032</name>
</gene>
<feature type="domain" description="C2" evidence="14">
    <location>
        <begin position="1510"/>
        <end position="1626"/>
    </location>
</feature>
<feature type="domain" description="EH" evidence="16">
    <location>
        <begin position="245"/>
        <end position="334"/>
    </location>
</feature>
<dbReference type="PROSITE" id="PS50003">
    <property type="entry name" value="PH_DOMAIN"/>
    <property type="match status" value="1"/>
</dbReference>
<dbReference type="SMART" id="SM00239">
    <property type="entry name" value="C2"/>
    <property type="match status" value="1"/>
</dbReference>
<dbReference type="Pfam" id="PF12763">
    <property type="entry name" value="EH"/>
    <property type="match status" value="2"/>
</dbReference>